<keyword evidence="2" id="KW-0812">Transmembrane</keyword>
<protein>
    <submittedName>
        <fullName evidence="3">Uncharacterized protein</fullName>
    </submittedName>
</protein>
<feature type="transmembrane region" description="Helical" evidence="2">
    <location>
        <begin position="237"/>
        <end position="258"/>
    </location>
</feature>
<evidence type="ECO:0000256" key="1">
    <source>
        <dbReference type="SAM" id="MobiDB-lite"/>
    </source>
</evidence>
<reference evidence="3 4" key="1">
    <citation type="journal article" date="2016" name="Nat. Commun.">
        <title>Ectomycorrhizal ecology is imprinted in the genome of the dominant symbiotic fungus Cenococcum geophilum.</title>
        <authorList>
            <consortium name="DOE Joint Genome Institute"/>
            <person name="Peter M."/>
            <person name="Kohler A."/>
            <person name="Ohm R.A."/>
            <person name="Kuo A."/>
            <person name="Krutzmann J."/>
            <person name="Morin E."/>
            <person name="Arend M."/>
            <person name="Barry K.W."/>
            <person name="Binder M."/>
            <person name="Choi C."/>
            <person name="Clum A."/>
            <person name="Copeland A."/>
            <person name="Grisel N."/>
            <person name="Haridas S."/>
            <person name="Kipfer T."/>
            <person name="LaButti K."/>
            <person name="Lindquist E."/>
            <person name="Lipzen A."/>
            <person name="Maire R."/>
            <person name="Meier B."/>
            <person name="Mihaltcheva S."/>
            <person name="Molinier V."/>
            <person name="Murat C."/>
            <person name="Poggeler S."/>
            <person name="Quandt C.A."/>
            <person name="Sperisen C."/>
            <person name="Tritt A."/>
            <person name="Tisserant E."/>
            <person name="Crous P.W."/>
            <person name="Henrissat B."/>
            <person name="Nehls U."/>
            <person name="Egli S."/>
            <person name="Spatafora J.W."/>
            <person name="Grigoriev I.V."/>
            <person name="Martin F.M."/>
        </authorList>
    </citation>
    <scope>NUCLEOTIDE SEQUENCE [LARGE SCALE GENOMIC DNA]</scope>
    <source>
        <strain evidence="3 4">CBS 207.34</strain>
    </source>
</reference>
<evidence type="ECO:0000256" key="2">
    <source>
        <dbReference type="SAM" id="Phobius"/>
    </source>
</evidence>
<keyword evidence="4" id="KW-1185">Reference proteome</keyword>
<feature type="non-terminal residue" evidence="3">
    <location>
        <position position="1"/>
    </location>
</feature>
<evidence type="ECO:0000313" key="4">
    <source>
        <dbReference type="Proteomes" id="UP000250140"/>
    </source>
</evidence>
<evidence type="ECO:0000313" key="3">
    <source>
        <dbReference type="EMBL" id="OCL08639.1"/>
    </source>
</evidence>
<keyword evidence="2" id="KW-0472">Membrane</keyword>
<gene>
    <name evidence="3" type="ORF">AOQ84DRAFT_363920</name>
</gene>
<dbReference type="OrthoDB" id="6021743at2759"/>
<feature type="region of interest" description="Disordered" evidence="1">
    <location>
        <begin position="181"/>
        <end position="204"/>
    </location>
</feature>
<name>A0A8E2JT79_9PEZI</name>
<dbReference type="Proteomes" id="UP000250140">
    <property type="component" value="Unassembled WGS sequence"/>
</dbReference>
<feature type="transmembrane region" description="Helical" evidence="2">
    <location>
        <begin position="279"/>
        <end position="298"/>
    </location>
</feature>
<sequence length="303" mass="32096">SPTASAHEAVITLSIRRHAHALSPRVARLTIPSSLTTRGPATAELHFATLDFDDAFLATSLRTHYARLAGPWRFVSARKLVRITVCAAPAWSGGRSECCAASRGIALGAVGGDGAAAAAAAKAGVHVRCPRLLASRGLADTFSEEKLMRLYARPKEGKARYAWVHWVRRVAAANGTLEVRVGREKGERDGDEEEGGGASAGTAMDEADGEARVGLGFGSDDFVTGLEFVEGWSVGRILVALGVVLMLSLLATFLWVFFGTDWVHIGFRGASERVATGSLLGLLVLFLGLTGVGGWLWASWLVL</sequence>
<dbReference type="AlphaFoldDB" id="A0A8E2JT79"/>
<organism evidence="3 4">
    <name type="scientific">Glonium stellatum</name>
    <dbReference type="NCBI Taxonomy" id="574774"/>
    <lineage>
        <taxon>Eukaryota</taxon>
        <taxon>Fungi</taxon>
        <taxon>Dikarya</taxon>
        <taxon>Ascomycota</taxon>
        <taxon>Pezizomycotina</taxon>
        <taxon>Dothideomycetes</taxon>
        <taxon>Pleosporomycetidae</taxon>
        <taxon>Gloniales</taxon>
        <taxon>Gloniaceae</taxon>
        <taxon>Glonium</taxon>
    </lineage>
</organism>
<accession>A0A8E2JT79</accession>
<keyword evidence="2" id="KW-1133">Transmembrane helix</keyword>
<proteinExistence type="predicted"/>
<dbReference type="EMBL" id="KV749625">
    <property type="protein sequence ID" value="OCL08639.1"/>
    <property type="molecule type" value="Genomic_DNA"/>
</dbReference>